<evidence type="ECO:0000256" key="1">
    <source>
        <dbReference type="ARBA" id="ARBA00010333"/>
    </source>
</evidence>
<keyword evidence="3" id="KW-0732">Signal</keyword>
<dbReference type="PANTHER" id="PTHR30085:SF6">
    <property type="entry name" value="ABC TRANSPORTER GLUTAMINE-BINDING PROTEIN GLNH"/>
    <property type="match status" value="1"/>
</dbReference>
<reference evidence="5 6" key="1">
    <citation type="submission" date="2023-11" db="EMBL/GenBank/DDBJ databases">
        <authorList>
            <person name="Val-Calvo J."/>
            <person name="Scortti M."/>
            <person name="Vazquez-Boland J."/>
        </authorList>
    </citation>
    <scope>NUCLEOTIDE SEQUENCE [LARGE SCALE GENOMIC DNA]</scope>
    <source>
        <strain evidence="5 6">DSM 46662</strain>
    </source>
</reference>
<dbReference type="Gene3D" id="3.40.190.10">
    <property type="entry name" value="Periplasmic binding protein-like II"/>
    <property type="match status" value="2"/>
</dbReference>
<evidence type="ECO:0000256" key="3">
    <source>
        <dbReference type="ARBA" id="ARBA00022729"/>
    </source>
</evidence>
<keyword evidence="6" id="KW-1185">Reference proteome</keyword>
<protein>
    <submittedName>
        <fullName evidence="5">Glutamate ABC transporter substrate-binding protein</fullName>
    </submittedName>
</protein>
<name>A0ABW9G166_9NOCA</name>
<comment type="caution">
    <text evidence="5">The sequence shown here is derived from an EMBL/GenBank/DDBJ whole genome shotgun (WGS) entry which is preliminary data.</text>
</comment>
<proteinExistence type="inferred from homology"/>
<dbReference type="InterPro" id="IPR001638">
    <property type="entry name" value="Solute-binding_3/MltF_N"/>
</dbReference>
<accession>A0ABW9G166</accession>
<dbReference type="CDD" id="cd13690">
    <property type="entry name" value="PBP2_GluB"/>
    <property type="match status" value="1"/>
</dbReference>
<dbReference type="PANTHER" id="PTHR30085">
    <property type="entry name" value="AMINO ACID ABC TRANSPORTER PERMEASE"/>
    <property type="match status" value="1"/>
</dbReference>
<feature type="domain" description="Solute-binding protein family 3/N-terminal" evidence="4">
    <location>
        <begin position="101"/>
        <end position="323"/>
    </location>
</feature>
<dbReference type="Proteomes" id="UP001629744">
    <property type="component" value="Unassembled WGS sequence"/>
</dbReference>
<gene>
    <name evidence="5" type="ORF">ABEU19_004815</name>
</gene>
<organism evidence="5 6">
    <name type="scientific">Prescottella soli</name>
    <dbReference type="NCBI Taxonomy" id="1543852"/>
    <lineage>
        <taxon>Bacteria</taxon>
        <taxon>Bacillati</taxon>
        <taxon>Actinomycetota</taxon>
        <taxon>Actinomycetes</taxon>
        <taxon>Mycobacteriales</taxon>
        <taxon>Nocardiaceae</taxon>
        <taxon>Prescottella</taxon>
    </lineage>
</organism>
<dbReference type="PROSITE" id="PS51257">
    <property type="entry name" value="PROKAR_LIPOPROTEIN"/>
    <property type="match status" value="1"/>
</dbReference>
<dbReference type="Pfam" id="PF00497">
    <property type="entry name" value="SBP_bac_3"/>
    <property type="match status" value="1"/>
</dbReference>
<evidence type="ECO:0000313" key="5">
    <source>
        <dbReference type="EMBL" id="MFM1731254.1"/>
    </source>
</evidence>
<dbReference type="InterPro" id="IPR051455">
    <property type="entry name" value="Bact_solute-bind_prot3"/>
</dbReference>
<sequence>MNRTRGSAGTARRPTGRRWVMLVCLAGASALTGCTSIQTPPLTPVGNYTEYPLPSGAAIAPPATTTVPGVADCDATASLRPNPPGENPAGPKVSEIQARGRVIVGVDQRNYLFSSRDPVTGAIEGFDVDIAHEVARDLLGDPTKVEFRLVNPTDRIQAVQNSTVDMFIMSTTMTCARASQVAFSAEYFRAGQRLLVPQYSGIRAPADLAGKRVCSVPDTPAMYAVQRQIPNVQVVTVPDWDDCLVALQQGQVDAVSTDDALLLGMAVQDPNMKIVGPVMEVAPYGIGINKNDDDLVRAVNGTLERIGRDGTWTNIYNSWLAGLGPSPGAPVPHYQD</sequence>
<dbReference type="EMBL" id="JBDLNU010000007">
    <property type="protein sequence ID" value="MFM1731254.1"/>
    <property type="molecule type" value="Genomic_DNA"/>
</dbReference>
<dbReference type="SMART" id="SM00062">
    <property type="entry name" value="PBPb"/>
    <property type="match status" value="1"/>
</dbReference>
<evidence type="ECO:0000256" key="2">
    <source>
        <dbReference type="ARBA" id="ARBA00022448"/>
    </source>
</evidence>
<comment type="similarity">
    <text evidence="1">Belongs to the bacterial solute-binding protein 3 family.</text>
</comment>
<keyword evidence="2" id="KW-0813">Transport</keyword>
<evidence type="ECO:0000259" key="4">
    <source>
        <dbReference type="SMART" id="SM00062"/>
    </source>
</evidence>
<dbReference type="SUPFAM" id="SSF53850">
    <property type="entry name" value="Periplasmic binding protein-like II"/>
    <property type="match status" value="1"/>
</dbReference>
<evidence type="ECO:0000313" key="6">
    <source>
        <dbReference type="Proteomes" id="UP001629744"/>
    </source>
</evidence>